<comment type="caution">
    <text evidence="2">The sequence shown here is derived from an EMBL/GenBank/DDBJ whole genome shotgun (WGS) entry which is preliminary data.</text>
</comment>
<dbReference type="SMART" id="SM00587">
    <property type="entry name" value="CHK"/>
    <property type="match status" value="1"/>
</dbReference>
<accession>A0A8J2KDD4</accession>
<proteinExistence type="predicted"/>
<dbReference type="OrthoDB" id="190089at2759"/>
<gene>
    <name evidence="2" type="ORF">AFUS01_LOCUS12979</name>
</gene>
<dbReference type="PANTHER" id="PTHR11012">
    <property type="entry name" value="PROTEIN KINASE-LIKE DOMAIN-CONTAINING"/>
    <property type="match status" value="1"/>
</dbReference>
<protein>
    <recommendedName>
        <fullName evidence="1">CHK kinase-like domain-containing protein</fullName>
    </recommendedName>
</protein>
<reference evidence="2" key="1">
    <citation type="submission" date="2021-06" db="EMBL/GenBank/DDBJ databases">
        <authorList>
            <person name="Hodson N. C."/>
            <person name="Mongue J. A."/>
            <person name="Jaron S. K."/>
        </authorList>
    </citation>
    <scope>NUCLEOTIDE SEQUENCE</scope>
</reference>
<dbReference type="InterPro" id="IPR004119">
    <property type="entry name" value="EcKL"/>
</dbReference>
<organism evidence="2 3">
    <name type="scientific">Allacma fusca</name>
    <dbReference type="NCBI Taxonomy" id="39272"/>
    <lineage>
        <taxon>Eukaryota</taxon>
        <taxon>Metazoa</taxon>
        <taxon>Ecdysozoa</taxon>
        <taxon>Arthropoda</taxon>
        <taxon>Hexapoda</taxon>
        <taxon>Collembola</taxon>
        <taxon>Symphypleona</taxon>
        <taxon>Sminthuridae</taxon>
        <taxon>Allacma</taxon>
    </lineage>
</organism>
<dbReference type="AlphaFoldDB" id="A0A8J2KDD4"/>
<name>A0A8J2KDD4_9HEXA</name>
<dbReference type="Proteomes" id="UP000708208">
    <property type="component" value="Unassembled WGS sequence"/>
</dbReference>
<dbReference type="InterPro" id="IPR015897">
    <property type="entry name" value="CHK_kinase-like"/>
</dbReference>
<dbReference type="EMBL" id="CAJVCH010103829">
    <property type="protein sequence ID" value="CAG7723924.1"/>
    <property type="molecule type" value="Genomic_DNA"/>
</dbReference>
<evidence type="ECO:0000259" key="1">
    <source>
        <dbReference type="SMART" id="SM00587"/>
    </source>
</evidence>
<sequence>MAQTLTAKVVEKCFGVITEFLDSKYGESSAYKIQAFAIEQACDVGDNFLGAILAVDFSVVVTETKETENFDLILKSQLLTNSSGESPEKYFWNMMFTKEKMVYTELVGKLEKLGRLTLAPKLYHFYSEGEDYACFLLDNLISHGYYIPDYKTLTLDECTVIMENLARLHSLSLVLEAEDGVPIPEKYGMATAELMFSPSMEHVMRPFVQNTYKGVLIACENLRPDLVHPLKRFDDEKTFWRRACEYAKPGKTSFSCLCHGDARLKNMFLRRPKYESPFPDGILKLAENPFRFIDFQLTRYASPISDLVYFIYVSTSRKFRNQFLDKLLEIYYREFTSVINYFPGLKHPPAVVNWSLEKLKGEFESFNGLAVIVSTVFVPTIFMQPSDMPISLADMPREEREKMLLSNRADVISNILPRNNDMREHVFDVIEEILASK</sequence>
<keyword evidence="3" id="KW-1185">Reference proteome</keyword>
<dbReference type="PANTHER" id="PTHR11012:SF47">
    <property type="entry name" value="GH22833P"/>
    <property type="match status" value="1"/>
</dbReference>
<evidence type="ECO:0000313" key="3">
    <source>
        <dbReference type="Proteomes" id="UP000708208"/>
    </source>
</evidence>
<dbReference type="Pfam" id="PF02958">
    <property type="entry name" value="EcKL"/>
    <property type="match status" value="1"/>
</dbReference>
<feature type="domain" description="CHK kinase-like" evidence="1">
    <location>
        <begin position="135"/>
        <end position="341"/>
    </location>
</feature>
<evidence type="ECO:0000313" key="2">
    <source>
        <dbReference type="EMBL" id="CAG7723924.1"/>
    </source>
</evidence>